<sequence>MVINVGKMAALLTGRQRNMSIQLRLRNQDVEWKSCIWLPTRRKLAIYDCYIRYRLTCKSPSIVHQTGTVRCTGLVHYARTAASKTPTPTNLMLRMIAEASRYIKNNVIPRELRVQTIEDFIQTQTRRLFNCVDEGPTSSLHNLVPQYERPLGGHQLPQDLILFPSKGYKAPPSSAKRQRSPTLMTRGGFVPLRDEAQVRAKGSCPHLQPEAFGENSTTMTNAEKMQSAWPRSLMCNVCSSCVQTDVPPINCSYFCASVVVVLQQP</sequence>
<gene>
    <name evidence="1" type="ORF">EVAR_93633_1</name>
</gene>
<reference evidence="1 2" key="1">
    <citation type="journal article" date="2019" name="Commun. Biol.">
        <title>The bagworm genome reveals a unique fibroin gene that provides high tensile strength.</title>
        <authorList>
            <person name="Kono N."/>
            <person name="Nakamura H."/>
            <person name="Ohtoshi R."/>
            <person name="Tomita M."/>
            <person name="Numata K."/>
            <person name="Arakawa K."/>
        </authorList>
    </citation>
    <scope>NUCLEOTIDE SEQUENCE [LARGE SCALE GENOMIC DNA]</scope>
</reference>
<organism evidence="1 2">
    <name type="scientific">Eumeta variegata</name>
    <name type="common">Bagworm moth</name>
    <name type="synonym">Eumeta japonica</name>
    <dbReference type="NCBI Taxonomy" id="151549"/>
    <lineage>
        <taxon>Eukaryota</taxon>
        <taxon>Metazoa</taxon>
        <taxon>Ecdysozoa</taxon>
        <taxon>Arthropoda</taxon>
        <taxon>Hexapoda</taxon>
        <taxon>Insecta</taxon>
        <taxon>Pterygota</taxon>
        <taxon>Neoptera</taxon>
        <taxon>Endopterygota</taxon>
        <taxon>Lepidoptera</taxon>
        <taxon>Glossata</taxon>
        <taxon>Ditrysia</taxon>
        <taxon>Tineoidea</taxon>
        <taxon>Psychidae</taxon>
        <taxon>Oiketicinae</taxon>
        <taxon>Eumeta</taxon>
    </lineage>
</organism>
<name>A0A4C1TQK6_EUMVA</name>
<dbReference type="AlphaFoldDB" id="A0A4C1TQK6"/>
<proteinExistence type="predicted"/>
<dbReference type="Proteomes" id="UP000299102">
    <property type="component" value="Unassembled WGS sequence"/>
</dbReference>
<protein>
    <submittedName>
        <fullName evidence="1">Uncharacterized protein</fullName>
    </submittedName>
</protein>
<dbReference type="OrthoDB" id="412981at2759"/>
<accession>A0A4C1TQK6</accession>
<dbReference type="EMBL" id="BGZK01000078">
    <property type="protein sequence ID" value="GBP16265.1"/>
    <property type="molecule type" value="Genomic_DNA"/>
</dbReference>
<evidence type="ECO:0000313" key="1">
    <source>
        <dbReference type="EMBL" id="GBP16265.1"/>
    </source>
</evidence>
<comment type="caution">
    <text evidence="1">The sequence shown here is derived from an EMBL/GenBank/DDBJ whole genome shotgun (WGS) entry which is preliminary data.</text>
</comment>
<keyword evidence="2" id="KW-1185">Reference proteome</keyword>
<evidence type="ECO:0000313" key="2">
    <source>
        <dbReference type="Proteomes" id="UP000299102"/>
    </source>
</evidence>